<feature type="region of interest" description="Disordered" evidence="8">
    <location>
        <begin position="114"/>
        <end position="152"/>
    </location>
</feature>
<accession>A0A6A4MZ48</accession>
<evidence type="ECO:0000256" key="1">
    <source>
        <dbReference type="ARBA" id="ARBA00004123"/>
    </source>
</evidence>
<evidence type="ECO:0000256" key="2">
    <source>
        <dbReference type="ARBA" id="ARBA00004514"/>
    </source>
</evidence>
<dbReference type="Proteomes" id="UP000447434">
    <property type="component" value="Chromosome 22"/>
</dbReference>
<evidence type="ECO:0000256" key="6">
    <source>
        <dbReference type="ARBA" id="ARBA00023242"/>
    </source>
</evidence>
<dbReference type="GO" id="GO:0005829">
    <property type="term" value="C:cytosol"/>
    <property type="evidence" value="ECO:0007669"/>
    <property type="project" value="UniProtKB-SubCell"/>
</dbReference>
<keyword evidence="5 7" id="KW-0802">TPR repeat</keyword>
<dbReference type="FunFam" id="1.25.40.10:FF:000024">
    <property type="entry name" value="Tetratricopeptide repeat (TPR)-like superfamily protein"/>
    <property type="match status" value="1"/>
</dbReference>
<dbReference type="PANTHER" id="PTHR12601:SF45">
    <property type="entry name" value="PROTEIN REDUCED CHLOROPLAST COVERAGE 3"/>
    <property type="match status" value="1"/>
</dbReference>
<evidence type="ECO:0000256" key="7">
    <source>
        <dbReference type="PROSITE-ProRule" id="PRU00339"/>
    </source>
</evidence>
<dbReference type="Pfam" id="PF13424">
    <property type="entry name" value="TPR_12"/>
    <property type="match status" value="1"/>
</dbReference>
<comment type="caution">
    <text evidence="10">The sequence shown here is derived from an EMBL/GenBank/DDBJ whole genome shotgun (WGS) entry which is preliminary data.</text>
</comment>
<dbReference type="Pfam" id="PF15044">
    <property type="entry name" value="CLU_N"/>
    <property type="match status" value="1"/>
</dbReference>
<dbReference type="EMBL" id="WOCE01000022">
    <property type="protein sequence ID" value="KAE9588006.1"/>
    <property type="molecule type" value="Genomic_DNA"/>
</dbReference>
<evidence type="ECO:0000256" key="3">
    <source>
        <dbReference type="ARBA" id="ARBA00022490"/>
    </source>
</evidence>
<dbReference type="OrthoDB" id="1414216at2759"/>
<dbReference type="InterPro" id="IPR027523">
    <property type="entry name" value="CLU_prot"/>
</dbReference>
<sequence length="1532" mass="170893">MYFCAAVVPSLVDITVVTPYDSEVVLKGISTDKILDVRSLLAVNVKTCHFTNYSLSHEVKGHKLDDKLEIVTLKPCFLWMVEEDYTEESQAVTHVRRLLDIVACTTRFTKPKRSLLSPDAKPNKNGMAQIHNKNPLVKPNIHSPVRSPPPPPPPISDNWGMVAIHPTTKLSDFYQFFSFSHLSSSILHLKRYELKSSDDRRKGDYFHLQIKICNGKLIEVGASEKGFYTSGKHPVQSHSLVDLLRQLSRGFANAYGALMKAFVEHNKFGNLPYGFRANTWLVPPSVAESPSSFPALPIEDENWGGNGGGRGRNGEHDLRPWATDFAILASLPSKTEEERVVRDRKAFVLHNLFIDTSIFKAVAAIQHVIKFKSNGINKPPGSIVHEDRVGDLSIVVKCDVQDTNKKYDMLFSCDESIFSEGYAQKNLLKGLTADESVIIHDIPSLSVVLVRHCGYTASVRVVGDVNMRKLEAREIEIDDQPDGGANALNINSLRQLLHKSGAEQSEGRLSSVSNLDDSDASKYLVRKVVEESLENLKKEPVVSKRSIRWELGFIWLQHLQKQETLNDNKSSNNDDIEDEQSIKGLGNQFKLLKKVKKVRSVDATELIENNDSQLGNGNVCSDKIEENRDDLSNFTDLEKLLSKEAFLRLKESGTGIHLKTVDELMDMAHKFYDEVALPKLVADFGSLELSPVDGSTLTDFMHLRGLRMASLGEVIQLATNLPHIQSLCIHEMVTRAFKHLLKAVIASVDNVADLSSVIASTLNFLLGGCRLDQFDQNLSDDDHLRTQWLCNFLSKRFGWTLNNEFQYLRKLAILRGLCNKMGLELLPKDYDFESPKPFKKYDIISLIPVCKHVRCFSTDGRNLLESAKIALDKGKLVDAVNYGTKALAKIIAVCGPYHRITASAYNLLAVVLYHTGHFNQATIYQQKALNINERELGLDHPDTMKSYGDLSVFYYRLQHFELALKYVNRALFLLHFTCGLSHPNTAAAYINVAMMEESMGNVNVALRYLHEALKCNMRLLGENHIQTATTYHAIAVALSLMEAYSLSVQHEQTTLRILQANIGAEDTRTQDAAAWLEYFVSKAIEQQEAAKKGTPKPDASIASKGHLSVSDLLDFISAKHDSNENDAQRKQRRAKILPINDKNILGHDDAISGETIVFKDMKEATSMEEMKSGEKYVKLDSEVLKENGDFPRYKPVSGEAVEETLSDNHADNRVVEEIRCRNNTTSPPPTGSPCQPKAGKLALKEGYVSHPTKASASKISPIPVADSSLALNSTSYRVCLAPPDTDLKPSLEKAALDSENYKNEICISPPVISVNKDTCPSSIVETVSQQDETEGVHESYDPLEIPASEKEFSIASDQAKPTETKFSKLSAAAKPFNPRTPPISHHFNSVYVTSVYERNISQGMLVEPVLPPLAASIHCWPRLCLYYRNNYTFHMTQGFTKYHIPIRESGSRFEVPSIMNPRAPEFVPRNAIQGETNGTSSKVCSGISSISEAGIVENNKISEINIDSAKDSSLKTNIYEFEKSEKARWIIA</sequence>
<dbReference type="InterPro" id="IPR025697">
    <property type="entry name" value="CLU_dom"/>
</dbReference>
<proteinExistence type="predicted"/>
<dbReference type="InterPro" id="IPR028275">
    <property type="entry name" value="CLU_N"/>
</dbReference>
<name>A0A6A4MZ48_LUPAL</name>
<dbReference type="InterPro" id="IPR019734">
    <property type="entry name" value="TPR_rpt"/>
</dbReference>
<keyword evidence="3" id="KW-0963">Cytoplasm</keyword>
<dbReference type="PROSITE" id="PS51823">
    <property type="entry name" value="CLU"/>
    <property type="match status" value="1"/>
</dbReference>
<dbReference type="CDD" id="cd15466">
    <property type="entry name" value="CLU-central"/>
    <property type="match status" value="1"/>
</dbReference>
<reference evidence="11" key="1">
    <citation type="journal article" date="2020" name="Nat. Commun.">
        <title>Genome sequence of the cluster root forming white lupin.</title>
        <authorList>
            <person name="Hufnagel B."/>
            <person name="Marques A."/>
            <person name="Soriano A."/>
            <person name="Marques L."/>
            <person name="Divol F."/>
            <person name="Doumas P."/>
            <person name="Sallet E."/>
            <person name="Mancinotti D."/>
            <person name="Carrere S."/>
            <person name="Marande W."/>
            <person name="Arribat S."/>
            <person name="Keller J."/>
            <person name="Huneau C."/>
            <person name="Blein T."/>
            <person name="Aime D."/>
            <person name="Laguerre M."/>
            <person name="Taylor J."/>
            <person name="Schubert V."/>
            <person name="Nelson M."/>
            <person name="Geu-Flores F."/>
            <person name="Crespi M."/>
            <person name="Gallardo-Guerrero K."/>
            <person name="Delaux P.-M."/>
            <person name="Salse J."/>
            <person name="Berges H."/>
            <person name="Guyot R."/>
            <person name="Gouzy J."/>
            <person name="Peret B."/>
        </authorList>
    </citation>
    <scope>NUCLEOTIDE SEQUENCE [LARGE SCALE GENOMIC DNA]</scope>
    <source>
        <strain evidence="11">cv. Amiga</strain>
    </source>
</reference>
<feature type="repeat" description="TPR" evidence="7">
    <location>
        <begin position="902"/>
        <end position="935"/>
    </location>
</feature>
<evidence type="ECO:0000259" key="9">
    <source>
        <dbReference type="PROSITE" id="PS51823"/>
    </source>
</evidence>
<dbReference type="Gene3D" id="1.25.40.10">
    <property type="entry name" value="Tetratricopeptide repeat domain"/>
    <property type="match status" value="1"/>
</dbReference>
<dbReference type="GO" id="GO:0003729">
    <property type="term" value="F:mRNA binding"/>
    <property type="evidence" value="ECO:0007669"/>
    <property type="project" value="UniProtKB-ARBA"/>
</dbReference>
<keyword evidence="6" id="KW-0539">Nucleus</keyword>
<evidence type="ECO:0000256" key="5">
    <source>
        <dbReference type="ARBA" id="ARBA00022803"/>
    </source>
</evidence>
<protein>
    <submittedName>
        <fullName evidence="10">Putative clustered mitochondria protein</fullName>
    </submittedName>
</protein>
<evidence type="ECO:0000256" key="8">
    <source>
        <dbReference type="SAM" id="MobiDB-lite"/>
    </source>
</evidence>
<keyword evidence="11" id="KW-1185">Reference proteome</keyword>
<organism evidence="10 11">
    <name type="scientific">Lupinus albus</name>
    <name type="common">White lupine</name>
    <name type="synonym">Lupinus termis</name>
    <dbReference type="NCBI Taxonomy" id="3870"/>
    <lineage>
        <taxon>Eukaryota</taxon>
        <taxon>Viridiplantae</taxon>
        <taxon>Streptophyta</taxon>
        <taxon>Embryophyta</taxon>
        <taxon>Tracheophyta</taxon>
        <taxon>Spermatophyta</taxon>
        <taxon>Magnoliopsida</taxon>
        <taxon>eudicotyledons</taxon>
        <taxon>Gunneridae</taxon>
        <taxon>Pentapetalae</taxon>
        <taxon>rosids</taxon>
        <taxon>fabids</taxon>
        <taxon>Fabales</taxon>
        <taxon>Fabaceae</taxon>
        <taxon>Papilionoideae</taxon>
        <taxon>50 kb inversion clade</taxon>
        <taxon>genistoids sensu lato</taxon>
        <taxon>core genistoids</taxon>
        <taxon>Genisteae</taxon>
        <taxon>Lupinus</taxon>
    </lineage>
</organism>
<dbReference type="SMART" id="SM00028">
    <property type="entry name" value="TPR"/>
    <property type="match status" value="3"/>
</dbReference>
<comment type="subcellular location">
    <subcellularLocation>
        <location evidence="2">Cytoplasm</location>
        <location evidence="2">Cytosol</location>
    </subcellularLocation>
    <subcellularLocation>
        <location evidence="1">Nucleus</location>
    </subcellularLocation>
</comment>
<dbReference type="SUPFAM" id="SSF48452">
    <property type="entry name" value="TPR-like"/>
    <property type="match status" value="2"/>
</dbReference>
<keyword evidence="4" id="KW-0677">Repeat</keyword>
<evidence type="ECO:0000313" key="11">
    <source>
        <dbReference type="Proteomes" id="UP000447434"/>
    </source>
</evidence>
<feature type="domain" description="Clu" evidence="9">
    <location>
        <begin position="299"/>
        <end position="570"/>
    </location>
</feature>
<evidence type="ECO:0000313" key="10">
    <source>
        <dbReference type="EMBL" id="KAE9588006.1"/>
    </source>
</evidence>
<dbReference type="PROSITE" id="PS50005">
    <property type="entry name" value="TPR"/>
    <property type="match status" value="1"/>
</dbReference>
<dbReference type="Pfam" id="PF12807">
    <property type="entry name" value="eIF3_p135"/>
    <property type="match status" value="1"/>
</dbReference>
<dbReference type="InterPro" id="IPR033646">
    <property type="entry name" value="CLU-central"/>
</dbReference>
<dbReference type="InterPro" id="IPR011990">
    <property type="entry name" value="TPR-like_helical_dom_sf"/>
</dbReference>
<evidence type="ECO:0000256" key="4">
    <source>
        <dbReference type="ARBA" id="ARBA00022737"/>
    </source>
</evidence>
<dbReference type="Pfam" id="PF13374">
    <property type="entry name" value="TPR_10"/>
    <property type="match status" value="1"/>
</dbReference>
<dbReference type="PANTHER" id="PTHR12601">
    <property type="entry name" value="EUKARYOTIC TRANSLATION INITIATION FACTOR 3 SUBUNIT EIF-3"/>
    <property type="match status" value="1"/>
</dbReference>
<gene>
    <name evidence="10" type="ORF">Lalb_Chr22g0350811</name>
</gene>
<dbReference type="GO" id="GO:0019750">
    <property type="term" value="P:chloroplast localization"/>
    <property type="evidence" value="ECO:0007669"/>
    <property type="project" value="UniProtKB-ARBA"/>
</dbReference>
<dbReference type="GO" id="GO:0005634">
    <property type="term" value="C:nucleus"/>
    <property type="evidence" value="ECO:0007669"/>
    <property type="project" value="UniProtKB-SubCell"/>
</dbReference>